<dbReference type="EMBL" id="JYDH01000004">
    <property type="protein sequence ID" value="KRY42195.1"/>
    <property type="molecule type" value="Genomic_DNA"/>
</dbReference>
<accession>A0A0V1C0I4</accession>
<dbReference type="OrthoDB" id="5917546at2759"/>
<organism evidence="2 3">
    <name type="scientific">Trichinella spiralis</name>
    <name type="common">Trichina worm</name>
    <dbReference type="NCBI Taxonomy" id="6334"/>
    <lineage>
        <taxon>Eukaryota</taxon>
        <taxon>Metazoa</taxon>
        <taxon>Ecdysozoa</taxon>
        <taxon>Nematoda</taxon>
        <taxon>Enoplea</taxon>
        <taxon>Dorylaimia</taxon>
        <taxon>Trichinellida</taxon>
        <taxon>Trichinellidae</taxon>
        <taxon>Trichinella</taxon>
    </lineage>
</organism>
<gene>
    <name evidence="2" type="ORF">T01_16115</name>
</gene>
<evidence type="ECO:0000256" key="1">
    <source>
        <dbReference type="SAM" id="MobiDB-lite"/>
    </source>
</evidence>
<dbReference type="Proteomes" id="UP000054776">
    <property type="component" value="Unassembled WGS sequence"/>
</dbReference>
<evidence type="ECO:0000313" key="3">
    <source>
        <dbReference type="Proteomes" id="UP000054776"/>
    </source>
</evidence>
<proteinExistence type="predicted"/>
<feature type="region of interest" description="Disordered" evidence="1">
    <location>
        <begin position="83"/>
        <end position="143"/>
    </location>
</feature>
<comment type="caution">
    <text evidence="2">The sequence shown here is derived from an EMBL/GenBank/DDBJ whole genome shotgun (WGS) entry which is preliminary data.</text>
</comment>
<dbReference type="InParanoid" id="A0A0V1C0I4"/>
<dbReference type="AlphaFoldDB" id="A0A0V1C0I4"/>
<feature type="compositionally biased region" description="Polar residues" evidence="1">
    <location>
        <begin position="112"/>
        <end position="127"/>
    </location>
</feature>
<protein>
    <submittedName>
        <fullName evidence="2">Uncharacterized protein</fullName>
    </submittedName>
</protein>
<sequence>MQRTQTELTTVFIQTTKWKTNEATVSGYMLEDQRRITVVRCLERILLLVLESCCDESVMVHSELLINTVFITCLVIAIMLPGKCEPGRKGNRAGGSQAEDMSAQRNPLVDTGASSQSDDCANNSVGVTNEPARESGSLHINDV</sequence>
<evidence type="ECO:0000313" key="2">
    <source>
        <dbReference type="EMBL" id="KRY42195.1"/>
    </source>
</evidence>
<keyword evidence="3" id="KW-1185">Reference proteome</keyword>
<name>A0A0V1C0I4_TRISP</name>
<reference evidence="2 3" key="1">
    <citation type="submission" date="2015-01" db="EMBL/GenBank/DDBJ databases">
        <title>Evolution of Trichinella species and genotypes.</title>
        <authorList>
            <person name="Korhonen P.K."/>
            <person name="Edoardo P."/>
            <person name="Giuseppe L.R."/>
            <person name="Gasser R.B."/>
        </authorList>
    </citation>
    <scope>NUCLEOTIDE SEQUENCE [LARGE SCALE GENOMIC DNA]</scope>
    <source>
        <strain evidence="2">ISS3</strain>
    </source>
</reference>